<evidence type="ECO:0000313" key="3">
    <source>
        <dbReference type="Proteomes" id="UP001220324"/>
    </source>
</evidence>
<accession>A0AAD6GCS8</accession>
<organism evidence="2 3">
    <name type="scientific">Penicillium frequentans</name>
    <dbReference type="NCBI Taxonomy" id="3151616"/>
    <lineage>
        <taxon>Eukaryota</taxon>
        <taxon>Fungi</taxon>
        <taxon>Dikarya</taxon>
        <taxon>Ascomycota</taxon>
        <taxon>Pezizomycotina</taxon>
        <taxon>Eurotiomycetes</taxon>
        <taxon>Eurotiomycetidae</taxon>
        <taxon>Eurotiales</taxon>
        <taxon>Aspergillaceae</taxon>
        <taxon>Penicillium</taxon>
    </lineage>
</organism>
<feature type="compositionally biased region" description="Basic residues" evidence="1">
    <location>
        <begin position="18"/>
        <end position="36"/>
    </location>
</feature>
<dbReference type="EMBL" id="JAQIZZ010000007">
    <property type="protein sequence ID" value="KAJ5533537.1"/>
    <property type="molecule type" value="Genomic_DNA"/>
</dbReference>
<gene>
    <name evidence="2" type="ORF">N7494_010089</name>
</gene>
<name>A0AAD6GCS8_9EURO</name>
<dbReference type="AlphaFoldDB" id="A0AAD6GCS8"/>
<sequence length="166" mass="18994">MAITEKEDLMGEPLPKLPKQRRKRYRQRQRQKTKIQKAKMAEQGGVTQRIIIPGQEVVTQDVFSSVEGANENKYRPAFLPEPLNPRSCSEDGRKLALFANVLRSIYQRRDCVDVEINILGAQLAALEVRLNAVQKEETDLLGLYLREFSEESRYLCRAPSESASDE</sequence>
<evidence type="ECO:0000256" key="1">
    <source>
        <dbReference type="SAM" id="MobiDB-lite"/>
    </source>
</evidence>
<comment type="caution">
    <text evidence="2">The sequence shown here is derived from an EMBL/GenBank/DDBJ whole genome shotgun (WGS) entry which is preliminary data.</text>
</comment>
<proteinExistence type="predicted"/>
<reference evidence="2 3" key="1">
    <citation type="journal article" date="2023" name="IMA Fungus">
        <title>Comparative genomic study of the Penicillium genus elucidates a diverse pangenome and 15 lateral gene transfer events.</title>
        <authorList>
            <person name="Petersen C."/>
            <person name="Sorensen T."/>
            <person name="Nielsen M.R."/>
            <person name="Sondergaard T.E."/>
            <person name="Sorensen J.L."/>
            <person name="Fitzpatrick D.A."/>
            <person name="Frisvad J.C."/>
            <person name="Nielsen K.L."/>
        </authorList>
    </citation>
    <scope>NUCLEOTIDE SEQUENCE [LARGE SCALE GENOMIC DNA]</scope>
    <source>
        <strain evidence="2 3">IBT 35679</strain>
    </source>
</reference>
<dbReference type="Proteomes" id="UP001220324">
    <property type="component" value="Unassembled WGS sequence"/>
</dbReference>
<feature type="region of interest" description="Disordered" evidence="1">
    <location>
        <begin position="1"/>
        <end position="36"/>
    </location>
</feature>
<protein>
    <submittedName>
        <fullName evidence="2">Uncharacterized protein</fullName>
    </submittedName>
</protein>
<keyword evidence="3" id="KW-1185">Reference proteome</keyword>
<evidence type="ECO:0000313" key="2">
    <source>
        <dbReference type="EMBL" id="KAJ5533537.1"/>
    </source>
</evidence>